<dbReference type="RefSeq" id="XP_064663054.1">
    <property type="nucleotide sequence ID" value="XM_064798727.1"/>
</dbReference>
<evidence type="ECO:0000256" key="1">
    <source>
        <dbReference type="SAM" id="MobiDB-lite"/>
    </source>
</evidence>
<keyword evidence="2" id="KW-0472">Membrane</keyword>
<comment type="caution">
    <text evidence="3">The sequence shown here is derived from an EMBL/GenBank/DDBJ whole genome shotgun (WGS) entry which is preliminary data.</text>
</comment>
<organism evidence="3 4">
    <name type="scientific">Saxophila tyrrhenica</name>
    <dbReference type="NCBI Taxonomy" id="1690608"/>
    <lineage>
        <taxon>Eukaryota</taxon>
        <taxon>Fungi</taxon>
        <taxon>Dikarya</taxon>
        <taxon>Ascomycota</taxon>
        <taxon>Pezizomycotina</taxon>
        <taxon>Dothideomycetes</taxon>
        <taxon>Dothideomycetidae</taxon>
        <taxon>Mycosphaerellales</taxon>
        <taxon>Extremaceae</taxon>
        <taxon>Saxophila</taxon>
    </lineage>
</organism>
<evidence type="ECO:0000313" key="4">
    <source>
        <dbReference type="Proteomes" id="UP001337655"/>
    </source>
</evidence>
<feature type="transmembrane region" description="Helical" evidence="2">
    <location>
        <begin position="27"/>
        <end position="50"/>
    </location>
</feature>
<sequence length="297" mass="33709">MDREIDMPCGSWQTQWIERTYNPLRSYILLASYALSLTIICLGVVGFFTIRRSTKELINDPAHRTSIFTAMNKKVLRITKGHFFVAHVYLLNVIVITLVDAIVCFLVLKDDAVSDPSVWNTTAVLEVAIYSFYLLALFTAAFTLFPLAQMLVVTRFLARFKRHHDLDSFVPEARFFSTHVAQIWCMLTFFVVAWWAPAQSNSVRRYVAVQACFGSALAWLEASYAFNFHSDKLEQDDLEAVSGGVREVLAMFRKTVRAVHASEKHGLPRYHPSPDAPSEKQALLERAELSSEPVPPQ</sequence>
<evidence type="ECO:0008006" key="5">
    <source>
        <dbReference type="Google" id="ProtNLM"/>
    </source>
</evidence>
<feature type="transmembrane region" description="Helical" evidence="2">
    <location>
        <begin position="83"/>
        <end position="108"/>
    </location>
</feature>
<keyword evidence="2" id="KW-1133">Transmembrane helix</keyword>
<proteinExistence type="predicted"/>
<dbReference type="AlphaFoldDB" id="A0AAV9PKC4"/>
<dbReference type="GeneID" id="89922813"/>
<protein>
    <recommendedName>
        <fullName evidence="5">Transmembrane protein</fullName>
    </recommendedName>
</protein>
<name>A0AAV9PKC4_9PEZI</name>
<dbReference type="EMBL" id="JAVRRT010000002">
    <property type="protein sequence ID" value="KAK5174385.1"/>
    <property type="molecule type" value="Genomic_DNA"/>
</dbReference>
<feature type="transmembrane region" description="Helical" evidence="2">
    <location>
        <begin position="175"/>
        <end position="195"/>
    </location>
</feature>
<feature type="transmembrane region" description="Helical" evidence="2">
    <location>
        <begin position="128"/>
        <end position="154"/>
    </location>
</feature>
<reference evidence="3 4" key="1">
    <citation type="submission" date="2023-08" db="EMBL/GenBank/DDBJ databases">
        <title>Black Yeasts Isolated from many extreme environments.</title>
        <authorList>
            <person name="Coleine C."/>
            <person name="Stajich J.E."/>
            <person name="Selbmann L."/>
        </authorList>
    </citation>
    <scope>NUCLEOTIDE SEQUENCE [LARGE SCALE GENOMIC DNA]</scope>
    <source>
        <strain evidence="3 4">CCFEE 5935</strain>
    </source>
</reference>
<evidence type="ECO:0000313" key="3">
    <source>
        <dbReference type="EMBL" id="KAK5174385.1"/>
    </source>
</evidence>
<accession>A0AAV9PKC4</accession>
<dbReference type="Proteomes" id="UP001337655">
    <property type="component" value="Unassembled WGS sequence"/>
</dbReference>
<keyword evidence="2" id="KW-0812">Transmembrane</keyword>
<gene>
    <name evidence="3" type="ORF">LTR77_001465</name>
</gene>
<keyword evidence="4" id="KW-1185">Reference proteome</keyword>
<feature type="region of interest" description="Disordered" evidence="1">
    <location>
        <begin position="264"/>
        <end position="297"/>
    </location>
</feature>
<evidence type="ECO:0000256" key="2">
    <source>
        <dbReference type="SAM" id="Phobius"/>
    </source>
</evidence>